<accession>A0A512SYT9</accession>
<dbReference type="RefSeq" id="WP_147062929.1">
    <property type="nucleotide sequence ID" value="NZ_BAABDN010000001.1"/>
</dbReference>
<keyword evidence="1" id="KW-0472">Membrane</keyword>
<reference evidence="2 3" key="1">
    <citation type="submission" date="2019-07" db="EMBL/GenBank/DDBJ databases">
        <title>Whole genome shotgun sequence of Knoellia locipacati NBRC 109775.</title>
        <authorList>
            <person name="Hosoyama A."/>
            <person name="Uohara A."/>
            <person name="Ohji S."/>
            <person name="Ichikawa N."/>
        </authorList>
    </citation>
    <scope>NUCLEOTIDE SEQUENCE [LARGE SCALE GENOMIC DNA]</scope>
    <source>
        <strain evidence="2 3">NBRC 109775</strain>
    </source>
</reference>
<sequence>MTELRSRSWVLSGWAALLGAAAGTLVTAYLHPARNDTWLNLAIAAVVLLSPLLARPPWTRLRLVVCAGVWLVVGLPGSYVFGVPVFLAGALLGIGVGVSLVRQLLVTPASV</sequence>
<name>A0A512SYT9_9MICO</name>
<feature type="transmembrane region" description="Helical" evidence="1">
    <location>
        <begin position="38"/>
        <end position="54"/>
    </location>
</feature>
<organism evidence="2 3">
    <name type="scientific">Knoellia locipacati</name>
    <dbReference type="NCBI Taxonomy" id="882824"/>
    <lineage>
        <taxon>Bacteria</taxon>
        <taxon>Bacillati</taxon>
        <taxon>Actinomycetota</taxon>
        <taxon>Actinomycetes</taxon>
        <taxon>Micrococcales</taxon>
        <taxon>Intrasporangiaceae</taxon>
        <taxon>Knoellia</taxon>
    </lineage>
</organism>
<dbReference type="EMBL" id="BKBA01000003">
    <property type="protein sequence ID" value="GEQ13102.1"/>
    <property type="molecule type" value="Genomic_DNA"/>
</dbReference>
<keyword evidence="3" id="KW-1185">Reference proteome</keyword>
<evidence type="ECO:0000256" key="1">
    <source>
        <dbReference type="SAM" id="Phobius"/>
    </source>
</evidence>
<dbReference type="AlphaFoldDB" id="A0A512SYT9"/>
<evidence type="ECO:0000313" key="2">
    <source>
        <dbReference type="EMBL" id="GEQ13102.1"/>
    </source>
</evidence>
<dbReference type="Proteomes" id="UP000321793">
    <property type="component" value="Unassembled WGS sequence"/>
</dbReference>
<gene>
    <name evidence="2" type="ORF">KLO01_11490</name>
</gene>
<evidence type="ECO:0000313" key="3">
    <source>
        <dbReference type="Proteomes" id="UP000321793"/>
    </source>
</evidence>
<protein>
    <submittedName>
        <fullName evidence="2">Uncharacterized protein</fullName>
    </submittedName>
</protein>
<feature type="transmembrane region" description="Helical" evidence="1">
    <location>
        <begin position="85"/>
        <end position="105"/>
    </location>
</feature>
<proteinExistence type="predicted"/>
<keyword evidence="1" id="KW-0812">Transmembrane</keyword>
<comment type="caution">
    <text evidence="2">The sequence shown here is derived from an EMBL/GenBank/DDBJ whole genome shotgun (WGS) entry which is preliminary data.</text>
</comment>
<keyword evidence="1" id="KW-1133">Transmembrane helix</keyword>